<dbReference type="GO" id="GO:0005681">
    <property type="term" value="C:spliceosomal complex"/>
    <property type="evidence" value="ECO:0007669"/>
    <property type="project" value="TreeGrafter"/>
</dbReference>
<feature type="region of interest" description="Disordered" evidence="4">
    <location>
        <begin position="36"/>
        <end position="64"/>
    </location>
</feature>
<dbReference type="VEuPathDB" id="TriTrypDB:LtaPh_0902600"/>
<name>A0A640KB76_LEITA</name>
<dbReference type="OrthoDB" id="277109at2759"/>
<evidence type="ECO:0008006" key="7">
    <source>
        <dbReference type="Google" id="ProtNLM"/>
    </source>
</evidence>
<keyword evidence="3" id="KW-0539">Nucleus</keyword>
<dbReference type="Pfam" id="PF01125">
    <property type="entry name" value="BUD31"/>
    <property type="match status" value="1"/>
</dbReference>
<proteinExistence type="inferred from homology"/>
<evidence type="ECO:0000313" key="5">
    <source>
        <dbReference type="EMBL" id="GET86274.1"/>
    </source>
</evidence>
<dbReference type="EMBL" id="BLBS01000010">
    <property type="protein sequence ID" value="GET86274.1"/>
    <property type="molecule type" value="Genomic_DNA"/>
</dbReference>
<feature type="region of interest" description="Disordered" evidence="4">
    <location>
        <begin position="298"/>
        <end position="326"/>
    </location>
</feature>
<comment type="subcellular location">
    <subcellularLocation>
        <location evidence="1">Nucleus</location>
    </subcellularLocation>
</comment>
<dbReference type="GO" id="GO:0000398">
    <property type="term" value="P:mRNA splicing, via spliceosome"/>
    <property type="evidence" value="ECO:0007669"/>
    <property type="project" value="TreeGrafter"/>
</dbReference>
<protein>
    <recommendedName>
        <fullName evidence="7">G10 protein</fullName>
    </recommendedName>
</protein>
<evidence type="ECO:0000256" key="2">
    <source>
        <dbReference type="ARBA" id="ARBA00005287"/>
    </source>
</evidence>
<organism evidence="5 6">
    <name type="scientific">Leishmania tarentolae</name>
    <name type="common">Sauroleishmania tarentolae</name>
    <dbReference type="NCBI Taxonomy" id="5689"/>
    <lineage>
        <taxon>Eukaryota</taxon>
        <taxon>Discoba</taxon>
        <taxon>Euglenozoa</taxon>
        <taxon>Kinetoplastea</taxon>
        <taxon>Metakinetoplastina</taxon>
        <taxon>Trypanosomatida</taxon>
        <taxon>Trypanosomatidae</taxon>
        <taxon>Leishmaniinae</taxon>
        <taxon>Leishmania</taxon>
        <taxon>lizard Leishmania</taxon>
    </lineage>
</organism>
<feature type="region of interest" description="Disordered" evidence="4">
    <location>
        <begin position="86"/>
        <end position="161"/>
    </location>
</feature>
<evidence type="ECO:0000256" key="4">
    <source>
        <dbReference type="SAM" id="MobiDB-lite"/>
    </source>
</evidence>
<evidence type="ECO:0000313" key="6">
    <source>
        <dbReference type="Proteomes" id="UP000419144"/>
    </source>
</evidence>
<evidence type="ECO:0000256" key="1">
    <source>
        <dbReference type="ARBA" id="ARBA00004123"/>
    </source>
</evidence>
<evidence type="ECO:0000256" key="3">
    <source>
        <dbReference type="ARBA" id="ARBA00023242"/>
    </source>
</evidence>
<comment type="similarity">
    <text evidence="2">Belongs to the BUD31 (G10) family.</text>
</comment>
<dbReference type="AlphaFoldDB" id="A0A640KB76"/>
<accession>A0A640KB76</accession>
<dbReference type="Proteomes" id="UP000419144">
    <property type="component" value="Unassembled WGS sequence"/>
</dbReference>
<sequence>MPAPPPSSPSHLAHTSLPPPFPPLLFHLTVACPNGLPIQHTRRPVEKQKRSTMPLIRPGMPKPPKGFDVVLAKLEEYDEQMKLATQEESKGVVGVTTRPRHNDRSGGCGARKRPRDDNNAEDGAMVPPAEASSTIAATESEVGASTAGEDNVEGPEDKPMPPLWRMAAINRARTRYVFLAYYKQHIISKEVYDYCVDMRLIDGGLARRWRLPGYERLCCTACGVPGAASLAANITSKYALRDRQERRLSTTASQQRIHDTATCICRVPAAQRKSKYFVACAVCGCHGCCSADAVKGVTEGDNGEQMSKTREEPPMSAPGQGETSKQ</sequence>
<keyword evidence="6" id="KW-1185">Reference proteome</keyword>
<dbReference type="PANTHER" id="PTHR19411:SF0">
    <property type="entry name" value="PROTEIN BUD31 HOMOLOG"/>
    <property type="match status" value="1"/>
</dbReference>
<dbReference type="PANTHER" id="PTHR19411">
    <property type="entry name" value="PROTEIN BUD31-RELATED"/>
    <property type="match status" value="1"/>
</dbReference>
<feature type="region of interest" description="Disordered" evidence="4">
    <location>
        <begin position="1"/>
        <end position="20"/>
    </location>
</feature>
<reference evidence="5" key="1">
    <citation type="submission" date="2019-11" db="EMBL/GenBank/DDBJ databases">
        <title>Leishmania tarentolae CDS.</title>
        <authorList>
            <person name="Goto Y."/>
            <person name="Yamagishi J."/>
        </authorList>
    </citation>
    <scope>NUCLEOTIDE SEQUENCE [LARGE SCALE GENOMIC DNA]</scope>
    <source>
        <strain evidence="5">Parrot Tar II</strain>
    </source>
</reference>
<dbReference type="InterPro" id="IPR001748">
    <property type="entry name" value="BUD31"/>
</dbReference>
<gene>
    <name evidence="5" type="ORF">LtaPh_0902600</name>
</gene>
<feature type="compositionally biased region" description="Low complexity" evidence="4">
    <location>
        <begin position="129"/>
        <end position="141"/>
    </location>
</feature>
<comment type="caution">
    <text evidence="5">The sequence shown here is derived from an EMBL/GenBank/DDBJ whole genome shotgun (WGS) entry which is preliminary data.</text>
</comment>